<proteinExistence type="inferred from homology"/>
<dbReference type="AlphaFoldDB" id="A0A8K0WTR0"/>
<sequence length="575" mass="64220">MPRNTVQPNGWAAIRLPNDTLRILQIVPNTTISLGKYGSFPSNLIIERPFHLTYEVQDKRDGENFSRLRVMPASEVNADMLADTSADASDDVAEGDDVIVPADGEELTLMDETGRVVARSNREIIDDPARQMLTRDEIMELKSKGASAGKELIAKLLLSHTAIDQKTEYSLAKYKLLKTKKYIRRFTILPLDVGLLSQWLLEDRDAAKILELRQESIALIGCWADIHFGGSPVEGLSGSYGGRWLVCDDTGGLLVAAMAERMGILYHDKSQIAQDEEIEFDQIKEKESGAEPANGAAEEEDTQMKDLSRRQRNLRKRPRRDDLEVPYAPTNTITLVHGYVQPNLSVLRYFDFDSSDPNPSEPYHPLVTNLLPISWLQLLHPEEDPIYMDKPAEVDPEVLANMKTSRRGNYHRKRRRWARTQHIVNETRQGGFSGLAVASTMDPISVLRNSLPLLEGGAPIAIYSQNVEPLSQLAECFSVSRRASWVSSPPPEVEGKTLAELETWSGNSDFPINPTLVLGVSIQSSRARRWQVLPGRTHPFMTARGGAEGYILTGWKAVPVEGKISARGKFAKKRD</sequence>
<dbReference type="GO" id="GO:0031515">
    <property type="term" value="C:tRNA (m1A) methyltransferase complex"/>
    <property type="evidence" value="ECO:0007669"/>
    <property type="project" value="InterPro"/>
</dbReference>
<protein>
    <recommendedName>
        <fullName evidence="3">tRNA (adenine(58)-N(1))-methyltransferase non-catalytic subunit TRM6</fullName>
    </recommendedName>
    <alternativeName>
        <fullName evidence="6">tRNA(m1A58)-methyltransferase subunit TRM6</fullName>
    </alternativeName>
</protein>
<comment type="subcellular location">
    <subcellularLocation>
        <location evidence="1">Nucleus</location>
    </subcellularLocation>
</comment>
<evidence type="ECO:0000313" key="8">
    <source>
        <dbReference type="EMBL" id="KAH7320843.1"/>
    </source>
</evidence>
<reference evidence="8" key="1">
    <citation type="journal article" date="2021" name="Nat. Commun.">
        <title>Genetic determinants of endophytism in the Arabidopsis root mycobiome.</title>
        <authorList>
            <person name="Mesny F."/>
            <person name="Miyauchi S."/>
            <person name="Thiergart T."/>
            <person name="Pickel B."/>
            <person name="Atanasova L."/>
            <person name="Karlsson M."/>
            <person name="Huettel B."/>
            <person name="Barry K.W."/>
            <person name="Haridas S."/>
            <person name="Chen C."/>
            <person name="Bauer D."/>
            <person name="Andreopoulos W."/>
            <person name="Pangilinan J."/>
            <person name="LaButti K."/>
            <person name="Riley R."/>
            <person name="Lipzen A."/>
            <person name="Clum A."/>
            <person name="Drula E."/>
            <person name="Henrissat B."/>
            <person name="Kohler A."/>
            <person name="Grigoriev I.V."/>
            <person name="Martin F.M."/>
            <person name="Hacquard S."/>
        </authorList>
    </citation>
    <scope>NUCLEOTIDE SEQUENCE</scope>
    <source>
        <strain evidence="8">MPI-CAGE-CH-0235</strain>
    </source>
</reference>
<evidence type="ECO:0000313" key="9">
    <source>
        <dbReference type="Proteomes" id="UP000813444"/>
    </source>
</evidence>
<gene>
    <name evidence="8" type="ORF">B0I35DRAFT_477387</name>
</gene>
<dbReference type="Pfam" id="PF04189">
    <property type="entry name" value="Gcd10p"/>
    <property type="match status" value="1"/>
</dbReference>
<dbReference type="InterPro" id="IPR017423">
    <property type="entry name" value="TRM6"/>
</dbReference>
<dbReference type="Proteomes" id="UP000813444">
    <property type="component" value="Unassembled WGS sequence"/>
</dbReference>
<evidence type="ECO:0000256" key="3">
    <source>
        <dbReference type="ARBA" id="ARBA00021704"/>
    </source>
</evidence>
<dbReference type="PANTHER" id="PTHR12945:SF0">
    <property type="entry name" value="TRNA (ADENINE(58)-N(1))-METHYLTRANSFERASE NON-CATALYTIC SUBUNIT TRM6"/>
    <property type="match status" value="1"/>
</dbReference>
<evidence type="ECO:0000256" key="2">
    <source>
        <dbReference type="ARBA" id="ARBA00008320"/>
    </source>
</evidence>
<evidence type="ECO:0000256" key="6">
    <source>
        <dbReference type="ARBA" id="ARBA00032319"/>
    </source>
</evidence>
<comment type="similarity">
    <text evidence="2">Belongs to the TRM6/GCD10 family.</text>
</comment>
<evidence type="ECO:0000256" key="7">
    <source>
        <dbReference type="SAM" id="MobiDB-lite"/>
    </source>
</evidence>
<dbReference type="GO" id="GO:0030488">
    <property type="term" value="P:tRNA methylation"/>
    <property type="evidence" value="ECO:0007669"/>
    <property type="project" value="InterPro"/>
</dbReference>
<evidence type="ECO:0000256" key="1">
    <source>
        <dbReference type="ARBA" id="ARBA00004123"/>
    </source>
</evidence>
<keyword evidence="5" id="KW-0539">Nucleus</keyword>
<accession>A0A8K0WTR0</accession>
<evidence type="ECO:0000256" key="5">
    <source>
        <dbReference type="ARBA" id="ARBA00023242"/>
    </source>
</evidence>
<evidence type="ECO:0000256" key="4">
    <source>
        <dbReference type="ARBA" id="ARBA00022694"/>
    </source>
</evidence>
<comment type="caution">
    <text evidence="8">The sequence shown here is derived from an EMBL/GenBank/DDBJ whole genome shotgun (WGS) entry which is preliminary data.</text>
</comment>
<dbReference type="PANTHER" id="PTHR12945">
    <property type="entry name" value="TRANSLATION INITIATION FACTOR EIF3-RELATED"/>
    <property type="match status" value="1"/>
</dbReference>
<organism evidence="8 9">
    <name type="scientific">Stachybotrys elegans</name>
    <dbReference type="NCBI Taxonomy" id="80388"/>
    <lineage>
        <taxon>Eukaryota</taxon>
        <taxon>Fungi</taxon>
        <taxon>Dikarya</taxon>
        <taxon>Ascomycota</taxon>
        <taxon>Pezizomycotina</taxon>
        <taxon>Sordariomycetes</taxon>
        <taxon>Hypocreomycetidae</taxon>
        <taxon>Hypocreales</taxon>
        <taxon>Stachybotryaceae</taxon>
        <taxon>Stachybotrys</taxon>
    </lineage>
</organism>
<keyword evidence="9" id="KW-1185">Reference proteome</keyword>
<feature type="region of interest" description="Disordered" evidence="7">
    <location>
        <begin position="286"/>
        <end position="325"/>
    </location>
</feature>
<dbReference type="OrthoDB" id="10254665at2759"/>
<dbReference type="GO" id="GO:0005634">
    <property type="term" value="C:nucleus"/>
    <property type="evidence" value="ECO:0007669"/>
    <property type="project" value="UniProtKB-SubCell"/>
</dbReference>
<keyword evidence="4" id="KW-0819">tRNA processing</keyword>
<name>A0A8K0WTR0_9HYPO</name>
<dbReference type="EMBL" id="JAGPNK010000005">
    <property type="protein sequence ID" value="KAH7320843.1"/>
    <property type="molecule type" value="Genomic_DNA"/>
</dbReference>